<accession>A0A485PRZ0</accession>
<dbReference type="Pfam" id="PF01023">
    <property type="entry name" value="S_100"/>
    <property type="match status" value="1"/>
</dbReference>
<gene>
    <name evidence="2" type="ORF">LYPA_23C010757</name>
</gene>
<evidence type="ECO:0000313" key="2">
    <source>
        <dbReference type="EMBL" id="VFV47154.1"/>
    </source>
</evidence>
<proteinExistence type="predicted"/>
<keyword evidence="3" id="KW-1185">Reference proteome</keyword>
<dbReference type="Gene3D" id="1.10.238.10">
    <property type="entry name" value="EF-hand"/>
    <property type="match status" value="1"/>
</dbReference>
<feature type="non-terminal residue" evidence="2">
    <location>
        <position position="1"/>
    </location>
</feature>
<organism evidence="2 3">
    <name type="scientific">Lynx pardinus</name>
    <name type="common">Iberian lynx</name>
    <name type="synonym">Felis pardina</name>
    <dbReference type="NCBI Taxonomy" id="191816"/>
    <lineage>
        <taxon>Eukaryota</taxon>
        <taxon>Metazoa</taxon>
        <taxon>Chordata</taxon>
        <taxon>Craniata</taxon>
        <taxon>Vertebrata</taxon>
        <taxon>Euteleostomi</taxon>
        <taxon>Mammalia</taxon>
        <taxon>Eutheria</taxon>
        <taxon>Laurasiatheria</taxon>
        <taxon>Carnivora</taxon>
        <taxon>Feliformia</taxon>
        <taxon>Felidae</taxon>
        <taxon>Felinae</taxon>
        <taxon>Lynx</taxon>
    </lineage>
</organism>
<dbReference type="SUPFAM" id="SSF47473">
    <property type="entry name" value="EF-hand"/>
    <property type="match status" value="1"/>
</dbReference>
<evidence type="ECO:0000259" key="1">
    <source>
        <dbReference type="SMART" id="SM01394"/>
    </source>
</evidence>
<dbReference type="InterPro" id="IPR013787">
    <property type="entry name" value="S100_Ca-bd_sub"/>
</dbReference>
<dbReference type="EMBL" id="CAAGRJ010040041">
    <property type="protein sequence ID" value="VFV47154.1"/>
    <property type="molecule type" value="Genomic_DNA"/>
</dbReference>
<protein>
    <recommendedName>
        <fullName evidence="1">S100/CaBP-9k-type calcium binding subdomain domain-containing protein</fullName>
    </recommendedName>
</protein>
<feature type="domain" description="S100/CaBP-9k-type calcium binding subdomain" evidence="1">
    <location>
        <begin position="13"/>
        <end position="55"/>
    </location>
</feature>
<name>A0A485PRZ0_LYNPA</name>
<feature type="non-terminal residue" evidence="2">
    <location>
        <position position="55"/>
    </location>
</feature>
<sequence length="55" mass="6482">VYISWQKQMPHCLLRSIISITDVFHKHAKSNGHCQRLTKTEFKKLLQQEFGNALK</sequence>
<evidence type="ECO:0000313" key="3">
    <source>
        <dbReference type="Proteomes" id="UP000386466"/>
    </source>
</evidence>
<dbReference type="Proteomes" id="UP000386466">
    <property type="component" value="Unassembled WGS sequence"/>
</dbReference>
<dbReference type="AlphaFoldDB" id="A0A485PRZ0"/>
<dbReference type="SMART" id="SM01394">
    <property type="entry name" value="S_100"/>
    <property type="match status" value="1"/>
</dbReference>
<dbReference type="InterPro" id="IPR011992">
    <property type="entry name" value="EF-hand-dom_pair"/>
</dbReference>
<reference evidence="2 3" key="1">
    <citation type="submission" date="2019-01" db="EMBL/GenBank/DDBJ databases">
        <authorList>
            <person name="Alioto T."/>
            <person name="Alioto T."/>
        </authorList>
    </citation>
    <scope>NUCLEOTIDE SEQUENCE [LARGE SCALE GENOMIC DNA]</scope>
</reference>